<proteinExistence type="predicted"/>
<dbReference type="AlphaFoldDB" id="A0AAW2TZV8"/>
<name>A0AAW2TZV8_9LAMI</name>
<keyword evidence="1" id="KW-0479">Metal-binding</keyword>
<reference evidence="3" key="1">
    <citation type="submission" date="2020-06" db="EMBL/GenBank/DDBJ databases">
        <authorList>
            <person name="Li T."/>
            <person name="Hu X."/>
            <person name="Zhang T."/>
            <person name="Song X."/>
            <person name="Zhang H."/>
            <person name="Dai N."/>
            <person name="Sheng W."/>
            <person name="Hou X."/>
            <person name="Wei L."/>
        </authorList>
    </citation>
    <scope>NUCLEOTIDE SEQUENCE</scope>
    <source>
        <strain evidence="3">KEN1</strain>
        <tissue evidence="3">Leaf</tissue>
    </source>
</reference>
<accession>A0AAW2TZV8</accession>
<organism evidence="3">
    <name type="scientific">Sesamum latifolium</name>
    <dbReference type="NCBI Taxonomy" id="2727402"/>
    <lineage>
        <taxon>Eukaryota</taxon>
        <taxon>Viridiplantae</taxon>
        <taxon>Streptophyta</taxon>
        <taxon>Embryophyta</taxon>
        <taxon>Tracheophyta</taxon>
        <taxon>Spermatophyta</taxon>
        <taxon>Magnoliopsida</taxon>
        <taxon>eudicotyledons</taxon>
        <taxon>Gunneridae</taxon>
        <taxon>Pentapetalae</taxon>
        <taxon>asterids</taxon>
        <taxon>lamiids</taxon>
        <taxon>Lamiales</taxon>
        <taxon>Pedaliaceae</taxon>
        <taxon>Sesamum</taxon>
    </lineage>
</organism>
<gene>
    <name evidence="3" type="ORF">Slati_3640700</name>
</gene>
<dbReference type="GO" id="GO:0008270">
    <property type="term" value="F:zinc ion binding"/>
    <property type="evidence" value="ECO:0007669"/>
    <property type="project" value="UniProtKB-KW"/>
</dbReference>
<reference evidence="3" key="2">
    <citation type="journal article" date="2024" name="Plant">
        <title>Genomic evolution and insights into agronomic trait innovations of Sesamum species.</title>
        <authorList>
            <person name="Miao H."/>
            <person name="Wang L."/>
            <person name="Qu L."/>
            <person name="Liu H."/>
            <person name="Sun Y."/>
            <person name="Le M."/>
            <person name="Wang Q."/>
            <person name="Wei S."/>
            <person name="Zheng Y."/>
            <person name="Lin W."/>
            <person name="Duan Y."/>
            <person name="Cao H."/>
            <person name="Xiong S."/>
            <person name="Wang X."/>
            <person name="Wei L."/>
            <person name="Li C."/>
            <person name="Ma Q."/>
            <person name="Ju M."/>
            <person name="Zhao R."/>
            <person name="Li G."/>
            <person name="Mu C."/>
            <person name="Tian Q."/>
            <person name="Mei H."/>
            <person name="Zhang T."/>
            <person name="Gao T."/>
            <person name="Zhang H."/>
        </authorList>
    </citation>
    <scope>NUCLEOTIDE SEQUENCE</scope>
    <source>
        <strain evidence="3">KEN1</strain>
    </source>
</reference>
<keyword evidence="1" id="KW-0862">Zinc</keyword>
<keyword evidence="1" id="KW-0863">Zinc-finger</keyword>
<dbReference type="InterPro" id="IPR001878">
    <property type="entry name" value="Znf_CCHC"/>
</dbReference>
<sequence>MGQRARGAVEEMSVLTDVIDLRIDGMQTDLNLLKWAVGQEEDRAPLSKVKVPDPKAFGGERSANELENFLWDMEIYFQAAKVPDAEKVSITSLQPWAQTKLRRQGVKDLPSAIAAANRLAFKVLNDPEQKQDDPRKGKAKFGKKFKRKEKAKKVVIETSEPCAVEKSRGGCFICGNLEHRARDCLKRGKLNAIVAEQADGDSETKQTRVGALQLSVL</sequence>
<dbReference type="Pfam" id="PF00098">
    <property type="entry name" value="zf-CCHC"/>
    <property type="match status" value="1"/>
</dbReference>
<dbReference type="EMBL" id="JACGWN010000013">
    <property type="protein sequence ID" value="KAL0410510.1"/>
    <property type="molecule type" value="Genomic_DNA"/>
</dbReference>
<feature type="domain" description="CCHC-type" evidence="2">
    <location>
        <begin position="171"/>
        <end position="184"/>
    </location>
</feature>
<dbReference type="PROSITE" id="PS50158">
    <property type="entry name" value="ZF_CCHC"/>
    <property type="match status" value="1"/>
</dbReference>
<dbReference type="GO" id="GO:0003676">
    <property type="term" value="F:nucleic acid binding"/>
    <property type="evidence" value="ECO:0007669"/>
    <property type="project" value="InterPro"/>
</dbReference>
<comment type="caution">
    <text evidence="3">The sequence shown here is derived from an EMBL/GenBank/DDBJ whole genome shotgun (WGS) entry which is preliminary data.</text>
</comment>
<protein>
    <recommendedName>
        <fullName evidence="2">CCHC-type domain-containing protein</fullName>
    </recommendedName>
</protein>
<evidence type="ECO:0000259" key="2">
    <source>
        <dbReference type="PROSITE" id="PS50158"/>
    </source>
</evidence>
<evidence type="ECO:0000313" key="3">
    <source>
        <dbReference type="EMBL" id="KAL0410510.1"/>
    </source>
</evidence>
<evidence type="ECO:0000256" key="1">
    <source>
        <dbReference type="PROSITE-ProRule" id="PRU00047"/>
    </source>
</evidence>